<sequence length="290" mass="30430">MELFGWMVVGTGLPTVLGGSWWDSLLSTIGGAIAFGVSELTGRFAPQYSNSWGLGLSSFLPAILITGVRLVRGDINVVISVLSSVAIPLPGYTVSLGLAELAANRILRGAGHMISGLVTLLWLVLGGYLGESLVMAISEKDPPQDMSAAVDQLWLILFIPLIAVSLNIAFQIAYSDFLPAMTVSVLSYVVSFAAKYIANSNASTFLSAMICTIAANIWCMVSDRAQSIVLTPAIVFLVSGSIGFRGIAEIIASGDAQVGMEQFTQMFVVAAVISVGVLAGNTLAFPETTL</sequence>
<evidence type="ECO:0000313" key="5">
    <source>
        <dbReference type="Proteomes" id="UP001530400"/>
    </source>
</evidence>
<evidence type="ECO:0000259" key="3">
    <source>
        <dbReference type="Pfam" id="PF06738"/>
    </source>
</evidence>
<proteinExistence type="inferred from homology"/>
<keyword evidence="2" id="KW-1133">Transmembrane helix</keyword>
<reference evidence="4 5" key="1">
    <citation type="submission" date="2024-10" db="EMBL/GenBank/DDBJ databases">
        <title>Updated reference genomes for cyclostephanoid diatoms.</title>
        <authorList>
            <person name="Roberts W.R."/>
            <person name="Alverson A.J."/>
        </authorList>
    </citation>
    <scope>NUCLEOTIDE SEQUENCE [LARGE SCALE GENOMIC DNA]</scope>
    <source>
        <strain evidence="4 5">AJA010-31</strain>
    </source>
</reference>
<name>A0ABD3N451_9STRA</name>
<feature type="transmembrane region" description="Helical" evidence="2">
    <location>
        <begin position="177"/>
        <end position="198"/>
    </location>
</feature>
<feature type="transmembrane region" description="Helical" evidence="2">
    <location>
        <begin position="77"/>
        <end position="98"/>
    </location>
</feature>
<feature type="transmembrane region" description="Helical" evidence="2">
    <location>
        <begin position="20"/>
        <end position="40"/>
    </location>
</feature>
<feature type="transmembrane region" description="Helical" evidence="2">
    <location>
        <begin position="228"/>
        <end position="247"/>
    </location>
</feature>
<evidence type="ECO:0000313" key="4">
    <source>
        <dbReference type="EMBL" id="KAL3770093.1"/>
    </source>
</evidence>
<gene>
    <name evidence="4" type="ORF">ACHAWO_006074</name>
</gene>
<comment type="caution">
    <text evidence="4">The sequence shown here is derived from an EMBL/GenBank/DDBJ whole genome shotgun (WGS) entry which is preliminary data.</text>
</comment>
<dbReference type="InterPro" id="IPR010619">
    <property type="entry name" value="ThrE-like_N"/>
</dbReference>
<dbReference type="PANTHER" id="PTHR31082:SF4">
    <property type="entry name" value="PHEROMONE-REGULATED MEMBRANE PROTEIN 10"/>
    <property type="match status" value="1"/>
</dbReference>
<keyword evidence="2" id="KW-0812">Transmembrane</keyword>
<feature type="transmembrane region" description="Helical" evidence="2">
    <location>
        <begin position="149"/>
        <end position="170"/>
    </location>
</feature>
<dbReference type="EMBL" id="JALLPJ020001318">
    <property type="protein sequence ID" value="KAL3770093.1"/>
    <property type="molecule type" value="Genomic_DNA"/>
</dbReference>
<dbReference type="Proteomes" id="UP001530400">
    <property type="component" value="Unassembled WGS sequence"/>
</dbReference>
<feature type="domain" description="Threonine/serine exporter-like N-terminal" evidence="3">
    <location>
        <begin position="2"/>
        <end position="131"/>
    </location>
</feature>
<keyword evidence="2" id="KW-0472">Membrane</keyword>
<feature type="transmembrane region" description="Helical" evidence="2">
    <location>
        <begin position="52"/>
        <end position="71"/>
    </location>
</feature>
<feature type="transmembrane region" description="Helical" evidence="2">
    <location>
        <begin position="267"/>
        <end position="285"/>
    </location>
</feature>
<feature type="domain" description="Threonine/serine exporter-like N-terminal" evidence="3">
    <location>
        <begin position="154"/>
        <end position="282"/>
    </location>
</feature>
<feature type="transmembrane region" description="Helical" evidence="2">
    <location>
        <begin position="110"/>
        <end position="129"/>
    </location>
</feature>
<keyword evidence="5" id="KW-1185">Reference proteome</keyword>
<dbReference type="AlphaFoldDB" id="A0ABD3N451"/>
<dbReference type="InterPro" id="IPR051361">
    <property type="entry name" value="ThrE/Ser_Exporter"/>
</dbReference>
<organism evidence="4 5">
    <name type="scientific">Cyclotella atomus</name>
    <dbReference type="NCBI Taxonomy" id="382360"/>
    <lineage>
        <taxon>Eukaryota</taxon>
        <taxon>Sar</taxon>
        <taxon>Stramenopiles</taxon>
        <taxon>Ochrophyta</taxon>
        <taxon>Bacillariophyta</taxon>
        <taxon>Coscinodiscophyceae</taxon>
        <taxon>Thalassiosirophycidae</taxon>
        <taxon>Stephanodiscales</taxon>
        <taxon>Stephanodiscaceae</taxon>
        <taxon>Cyclotella</taxon>
    </lineage>
</organism>
<protein>
    <recommendedName>
        <fullName evidence="3">Threonine/serine exporter-like N-terminal domain-containing protein</fullName>
    </recommendedName>
</protein>
<dbReference type="Pfam" id="PF06738">
    <property type="entry name" value="ThrE"/>
    <property type="match status" value="2"/>
</dbReference>
<accession>A0ABD3N451</accession>
<evidence type="ECO:0000256" key="2">
    <source>
        <dbReference type="SAM" id="Phobius"/>
    </source>
</evidence>
<comment type="similarity">
    <text evidence="1">Belongs to the ThrE exporter (TC 2.A.79) family.</text>
</comment>
<dbReference type="PANTHER" id="PTHR31082">
    <property type="entry name" value="PHEROMONE-REGULATED MEMBRANE PROTEIN 10"/>
    <property type="match status" value="1"/>
</dbReference>
<evidence type="ECO:0000256" key="1">
    <source>
        <dbReference type="ARBA" id="ARBA00034125"/>
    </source>
</evidence>
<feature type="transmembrane region" description="Helical" evidence="2">
    <location>
        <begin position="204"/>
        <end position="221"/>
    </location>
</feature>